<dbReference type="CDD" id="cd01948">
    <property type="entry name" value="EAL"/>
    <property type="match status" value="1"/>
</dbReference>
<evidence type="ECO:0000256" key="1">
    <source>
        <dbReference type="ARBA" id="ARBA00004651"/>
    </source>
</evidence>
<dbReference type="PANTHER" id="PTHR33121:SF60">
    <property type="entry name" value="CYCLIC DI-GMP PHOSPHODIESTERASE PDEC-RELATED"/>
    <property type="match status" value="1"/>
</dbReference>
<dbReference type="EMBL" id="BMPO01000003">
    <property type="protein sequence ID" value="GGJ88634.1"/>
    <property type="molecule type" value="Genomic_DNA"/>
</dbReference>
<keyword evidence="13" id="KW-1185">Reference proteome</keyword>
<evidence type="ECO:0000259" key="11">
    <source>
        <dbReference type="PROSITE" id="PS50883"/>
    </source>
</evidence>
<dbReference type="SUPFAM" id="SSF141868">
    <property type="entry name" value="EAL domain-like"/>
    <property type="match status" value="1"/>
</dbReference>
<keyword evidence="6" id="KW-0378">Hydrolase</keyword>
<dbReference type="GO" id="GO:0071111">
    <property type="term" value="F:cyclic-guanylate-specific phosphodiesterase activity"/>
    <property type="evidence" value="ECO:0007669"/>
    <property type="project" value="UniProtKB-EC"/>
</dbReference>
<reference evidence="12" key="2">
    <citation type="submission" date="2020-09" db="EMBL/GenBank/DDBJ databases">
        <authorList>
            <person name="Sun Q."/>
            <person name="Ohkuma M."/>
        </authorList>
    </citation>
    <scope>NUCLEOTIDE SEQUENCE</scope>
    <source>
        <strain evidence="12">JCM 30078</strain>
    </source>
</reference>
<dbReference type="SMART" id="SM00052">
    <property type="entry name" value="EAL"/>
    <property type="match status" value="1"/>
</dbReference>
<dbReference type="Proteomes" id="UP000635983">
    <property type="component" value="Unassembled WGS sequence"/>
</dbReference>
<reference evidence="12" key="1">
    <citation type="journal article" date="2014" name="Int. J. Syst. Evol. Microbiol.">
        <title>Complete genome sequence of Corynebacterium casei LMG S-19264T (=DSM 44701T), isolated from a smear-ripened cheese.</title>
        <authorList>
            <consortium name="US DOE Joint Genome Institute (JGI-PGF)"/>
            <person name="Walter F."/>
            <person name="Albersmeier A."/>
            <person name="Kalinowski J."/>
            <person name="Ruckert C."/>
        </authorList>
    </citation>
    <scope>NUCLEOTIDE SEQUENCE</scope>
    <source>
        <strain evidence="12">JCM 30078</strain>
    </source>
</reference>
<evidence type="ECO:0000256" key="3">
    <source>
        <dbReference type="ARBA" id="ARBA00022475"/>
    </source>
</evidence>
<keyword evidence="7 10" id="KW-1133">Transmembrane helix</keyword>
<keyword evidence="3" id="KW-1003">Cell membrane</keyword>
<accession>A0A917UV52</accession>
<evidence type="ECO:0000313" key="12">
    <source>
        <dbReference type="EMBL" id="GGJ88634.1"/>
    </source>
</evidence>
<dbReference type="Pfam" id="PF00563">
    <property type="entry name" value="EAL"/>
    <property type="match status" value="1"/>
</dbReference>
<dbReference type="InterPro" id="IPR001633">
    <property type="entry name" value="EAL_dom"/>
</dbReference>
<dbReference type="AlphaFoldDB" id="A0A917UV52"/>
<evidence type="ECO:0000256" key="8">
    <source>
        <dbReference type="ARBA" id="ARBA00023136"/>
    </source>
</evidence>
<sequence>MATRRTRLLVVAAMLGCLAFATPVSVTMYMAWQRGHEDADASLDLLASHILRRAAMLRFQSNAAIDRLVAGGVQEACTVDDLDQMRRAAASSGYMQGIGRMRGNWLQCSSLTGNTPTDLGAPDRSYPLPGSPLAWDRVRLPRIDHTRFAVTARAGYAVLSLPELVSDIPLPPGAVVGQFATGDRKVMRASGDIDSEWLQHFSGKNTSFEDSQGRWVAIKLSDLGYTAAVAAMPASLVMTYVYNAAIGLLPVGLAIGSALLAIVLWRTHYLLSIGARLKRALRRREFHLVYQPVMNLRTNRCEGAEALIRWSPPDEQGMSPTAFIPAAERHGLIQQVTAQVMDIVARDAVTLIMAFPDIHIAINFSAEDLHSVETEARLLALLNLAGAQSHNIMIEATERGLMKPEKAKDFLMSIRARGFKVAIDDFGTGHSSLSYLATYELDVLKIDKMFVDSFEQESPTTKVAFHIIEMARALGLEMIAEGVETEHQRDVLRDAGVHYAQGWLFAKPMPIAELAAFIRSTNDS</sequence>
<evidence type="ECO:0000256" key="9">
    <source>
        <dbReference type="ARBA" id="ARBA00034290"/>
    </source>
</evidence>
<keyword evidence="4" id="KW-0973">c-di-GMP</keyword>
<dbReference type="Gene3D" id="3.20.20.450">
    <property type="entry name" value="EAL domain"/>
    <property type="match status" value="1"/>
</dbReference>
<dbReference type="EC" id="3.1.4.52" evidence="2"/>
<comment type="subcellular location">
    <subcellularLocation>
        <location evidence="1">Cell membrane</location>
        <topology evidence="1">Multi-pass membrane protein</topology>
    </subcellularLocation>
</comment>
<dbReference type="PROSITE" id="PS50883">
    <property type="entry name" value="EAL"/>
    <property type="match status" value="1"/>
</dbReference>
<keyword evidence="8 10" id="KW-0472">Membrane</keyword>
<keyword evidence="5 10" id="KW-0812">Transmembrane</keyword>
<evidence type="ECO:0000256" key="6">
    <source>
        <dbReference type="ARBA" id="ARBA00022801"/>
    </source>
</evidence>
<dbReference type="Pfam" id="PF12792">
    <property type="entry name" value="CSS-motif"/>
    <property type="match status" value="1"/>
</dbReference>
<dbReference type="GO" id="GO:0005886">
    <property type="term" value="C:plasma membrane"/>
    <property type="evidence" value="ECO:0007669"/>
    <property type="project" value="UniProtKB-SubCell"/>
</dbReference>
<evidence type="ECO:0000256" key="7">
    <source>
        <dbReference type="ARBA" id="ARBA00022989"/>
    </source>
</evidence>
<evidence type="ECO:0000256" key="5">
    <source>
        <dbReference type="ARBA" id="ARBA00022692"/>
    </source>
</evidence>
<gene>
    <name evidence="12" type="ORF">GCM10009304_12860</name>
</gene>
<dbReference type="RefSeq" id="WP_188982348.1">
    <property type="nucleotide sequence ID" value="NZ_BMPO01000003.1"/>
</dbReference>
<feature type="transmembrane region" description="Helical" evidence="10">
    <location>
        <begin position="240"/>
        <end position="265"/>
    </location>
</feature>
<organism evidence="12 13">
    <name type="scientific">Pseudomonas matsuisoli</name>
    <dbReference type="NCBI Taxonomy" id="1515666"/>
    <lineage>
        <taxon>Bacteria</taxon>
        <taxon>Pseudomonadati</taxon>
        <taxon>Pseudomonadota</taxon>
        <taxon>Gammaproteobacteria</taxon>
        <taxon>Pseudomonadales</taxon>
        <taxon>Pseudomonadaceae</taxon>
        <taxon>Pseudomonas</taxon>
    </lineage>
</organism>
<proteinExistence type="predicted"/>
<dbReference type="InterPro" id="IPR050706">
    <property type="entry name" value="Cyclic-di-GMP_PDE-like"/>
</dbReference>
<evidence type="ECO:0000256" key="4">
    <source>
        <dbReference type="ARBA" id="ARBA00022636"/>
    </source>
</evidence>
<dbReference type="InterPro" id="IPR024744">
    <property type="entry name" value="CSS-motif_dom"/>
</dbReference>
<name>A0A917UV52_9PSED</name>
<protein>
    <recommendedName>
        <fullName evidence="2">cyclic-guanylate-specific phosphodiesterase</fullName>
        <ecNumber evidence="2">3.1.4.52</ecNumber>
    </recommendedName>
</protein>
<evidence type="ECO:0000313" key="13">
    <source>
        <dbReference type="Proteomes" id="UP000635983"/>
    </source>
</evidence>
<feature type="domain" description="EAL" evidence="11">
    <location>
        <begin position="270"/>
        <end position="522"/>
    </location>
</feature>
<comment type="catalytic activity">
    <reaction evidence="9">
        <text>3',3'-c-di-GMP + H2O = 5'-phosphoguanylyl(3'-&gt;5')guanosine + H(+)</text>
        <dbReference type="Rhea" id="RHEA:24902"/>
        <dbReference type="ChEBI" id="CHEBI:15377"/>
        <dbReference type="ChEBI" id="CHEBI:15378"/>
        <dbReference type="ChEBI" id="CHEBI:58754"/>
        <dbReference type="ChEBI" id="CHEBI:58805"/>
        <dbReference type="EC" id="3.1.4.52"/>
    </reaction>
</comment>
<evidence type="ECO:0000256" key="10">
    <source>
        <dbReference type="SAM" id="Phobius"/>
    </source>
</evidence>
<evidence type="ECO:0000256" key="2">
    <source>
        <dbReference type="ARBA" id="ARBA00012282"/>
    </source>
</evidence>
<dbReference type="InterPro" id="IPR035919">
    <property type="entry name" value="EAL_sf"/>
</dbReference>
<dbReference type="PANTHER" id="PTHR33121">
    <property type="entry name" value="CYCLIC DI-GMP PHOSPHODIESTERASE PDEF"/>
    <property type="match status" value="1"/>
</dbReference>
<comment type="caution">
    <text evidence="12">The sequence shown here is derived from an EMBL/GenBank/DDBJ whole genome shotgun (WGS) entry which is preliminary data.</text>
</comment>